<dbReference type="InterPro" id="IPR017896">
    <property type="entry name" value="4Fe4S_Fe-S-bd"/>
</dbReference>
<dbReference type="KEGG" id="cfi:Celf_2547"/>
<dbReference type="HOGENOM" id="CLU_000422_3_1_11"/>
<keyword evidence="1" id="KW-0028">Amino-acid biosynthesis</keyword>
<dbReference type="GO" id="GO:0006537">
    <property type="term" value="P:glutamate biosynthetic process"/>
    <property type="evidence" value="ECO:0007669"/>
    <property type="project" value="UniProtKB-KW"/>
</dbReference>
<dbReference type="Gene3D" id="3.50.50.60">
    <property type="entry name" value="FAD/NAD(P)-binding domain"/>
    <property type="match status" value="2"/>
</dbReference>
<dbReference type="Gene3D" id="3.40.50.720">
    <property type="entry name" value="NAD(P)-binding Rossmann-like Domain"/>
    <property type="match status" value="1"/>
</dbReference>
<evidence type="ECO:0000256" key="1">
    <source>
        <dbReference type="ARBA" id="ARBA00022605"/>
    </source>
</evidence>
<dbReference type="InterPro" id="IPR009051">
    <property type="entry name" value="Helical_ferredxn"/>
</dbReference>
<evidence type="ECO:0000256" key="4">
    <source>
        <dbReference type="ARBA" id="ARBA00029440"/>
    </source>
</evidence>
<evidence type="ECO:0000313" key="6">
    <source>
        <dbReference type="EMBL" id="AEE46672.1"/>
    </source>
</evidence>
<dbReference type="PANTHER" id="PTHR43100">
    <property type="entry name" value="GLUTAMATE SYNTHASE [NADPH] SMALL CHAIN"/>
    <property type="match status" value="1"/>
</dbReference>
<dbReference type="GO" id="GO:0016639">
    <property type="term" value="F:oxidoreductase activity, acting on the CH-NH2 group of donors, NAD or NADP as acceptor"/>
    <property type="evidence" value="ECO:0007669"/>
    <property type="project" value="InterPro"/>
</dbReference>
<dbReference type="GO" id="GO:0051536">
    <property type="term" value="F:iron-sulfur cluster binding"/>
    <property type="evidence" value="ECO:0007669"/>
    <property type="project" value="InterPro"/>
</dbReference>
<evidence type="ECO:0000313" key="7">
    <source>
        <dbReference type="Proteomes" id="UP000008460"/>
    </source>
</evidence>
<dbReference type="SUPFAM" id="SSF46548">
    <property type="entry name" value="alpha-helical ferredoxin"/>
    <property type="match status" value="1"/>
</dbReference>
<comment type="pathway">
    <text evidence="4">Amino-acid biosynthesis.</text>
</comment>
<keyword evidence="7" id="KW-1185">Reference proteome</keyword>
<keyword evidence="3" id="KW-0314">Glutamate biosynthesis</keyword>
<dbReference type="SUPFAM" id="SSF51971">
    <property type="entry name" value="Nucleotide-binding domain"/>
    <property type="match status" value="2"/>
</dbReference>
<dbReference type="InterPro" id="IPR028261">
    <property type="entry name" value="DPD_II"/>
</dbReference>
<protein>
    <submittedName>
        <fullName evidence="6">Glutamate synthase, NADH/NADPH, small subunit</fullName>
    </submittedName>
</protein>
<proteinExistence type="predicted"/>
<evidence type="ECO:0000256" key="3">
    <source>
        <dbReference type="ARBA" id="ARBA00023164"/>
    </source>
</evidence>
<dbReference type="eggNOG" id="COG0493">
    <property type="taxonomic scope" value="Bacteria"/>
</dbReference>
<reference evidence="6 7" key="1">
    <citation type="submission" date="2011-04" db="EMBL/GenBank/DDBJ databases">
        <title>Complete sequence of Cellulomonas fimi ATCC 484.</title>
        <authorList>
            <consortium name="US DOE Joint Genome Institute"/>
            <person name="Lucas S."/>
            <person name="Han J."/>
            <person name="Lapidus A."/>
            <person name="Cheng J.-F."/>
            <person name="Goodwin L."/>
            <person name="Pitluck S."/>
            <person name="Peters L."/>
            <person name="Chertkov O."/>
            <person name="Detter J.C."/>
            <person name="Han C."/>
            <person name="Tapia R."/>
            <person name="Land M."/>
            <person name="Hauser L."/>
            <person name="Kyrpides N."/>
            <person name="Ivanova N."/>
            <person name="Ovchinnikova G."/>
            <person name="Pagani I."/>
            <person name="Mead D."/>
            <person name="Brumm P."/>
            <person name="Woyke T."/>
        </authorList>
    </citation>
    <scope>NUCLEOTIDE SEQUENCE [LARGE SCALE GENOMIC DNA]</scope>
    <source>
        <strain evidence="7">ATCC 484 / DSM 20113 / JCM 1341 / NBRC 15513 / NCIMB 8980 / NCTC 7547</strain>
    </source>
</reference>
<dbReference type="Gene3D" id="1.10.1060.10">
    <property type="entry name" value="Alpha-helical ferredoxin"/>
    <property type="match status" value="1"/>
</dbReference>
<dbReference type="InterPro" id="IPR051394">
    <property type="entry name" value="Glutamate_Synthase"/>
</dbReference>
<dbReference type="InterPro" id="IPR006005">
    <property type="entry name" value="Glut_synth_ssu1"/>
</dbReference>
<evidence type="ECO:0000256" key="2">
    <source>
        <dbReference type="ARBA" id="ARBA00023002"/>
    </source>
</evidence>
<accession>F4H566</accession>
<name>F4H566_CELFA</name>
<dbReference type="RefSeq" id="WP_013771698.1">
    <property type="nucleotide sequence ID" value="NC_015514.1"/>
</dbReference>
<dbReference type="EMBL" id="CP002666">
    <property type="protein sequence ID" value="AEE46672.1"/>
    <property type="molecule type" value="Genomic_DNA"/>
</dbReference>
<dbReference type="Proteomes" id="UP000008460">
    <property type="component" value="Chromosome"/>
</dbReference>
<sequence length="490" mass="52513">MADPRGFLKTRERELPADRPVAVRILDWDEVHAHPRGDAAYLETLHRQAGRCMDCGVPFCHHACPLGNLMPEWNDLTWRGQWQDASDRLHLTNNFPEITGRLCPAPCEAACVLGINEPPVTIRNVELSITEEAFDRGLVHPEQVHRMTECTVAVVGSGPAGLAAAQQLTRAGHSVTVFERADAPGGLLRFGIPEYKLPASVMERRLDVMRAEGTQFRCGVEVGRDVTGDDLRRRFDAVVVTTGSTVPRDLPIPGRELRGVLPAMEYLVPANHAATGAPLTDAEVATGLDVVVIGGGDTGADCVGTAVRQGARSITQLEILAEPPHARPAEQPWPTYPTVFRVSTSHEEGGERVFAVSSLRLDGDDDGRVSGLHVVDVERVDGRFEPVAGTERVLPAQLVVLALGFVGPERGGLAEQLGLTTDARGAFERADDFSTATPGVFVAGDCGRGQSLVVWAIAEGRAAAAAVDHHLTGRSELPAPIRASTVAMRA</sequence>
<dbReference type="NCBIfam" id="TIGR01317">
    <property type="entry name" value="GOGAT_sm_gam"/>
    <property type="match status" value="1"/>
</dbReference>
<gene>
    <name evidence="6" type="ordered locus">Celf_2547</name>
</gene>
<dbReference type="AlphaFoldDB" id="F4H566"/>
<dbReference type="STRING" id="590998.Celf_2547"/>
<evidence type="ECO:0000259" key="5">
    <source>
        <dbReference type="PROSITE" id="PS51379"/>
    </source>
</evidence>
<dbReference type="Pfam" id="PF07992">
    <property type="entry name" value="Pyr_redox_2"/>
    <property type="match status" value="2"/>
</dbReference>
<feature type="domain" description="4Fe-4S ferredoxin-type" evidence="5">
    <location>
        <begin position="43"/>
        <end position="74"/>
    </location>
</feature>
<dbReference type="PANTHER" id="PTHR43100:SF1">
    <property type="entry name" value="GLUTAMATE SYNTHASE [NADPH] SMALL CHAIN"/>
    <property type="match status" value="1"/>
</dbReference>
<dbReference type="InterPro" id="IPR036188">
    <property type="entry name" value="FAD/NAD-bd_sf"/>
</dbReference>
<organism evidence="6 7">
    <name type="scientific">Cellulomonas fimi (strain ATCC 484 / DSM 20113 / JCM 1341 / CCUG 24087 / LMG 16345 / NBRC 15513 / NCIMB 8980 / NCTC 7547 / NRS-133)</name>
    <dbReference type="NCBI Taxonomy" id="590998"/>
    <lineage>
        <taxon>Bacteria</taxon>
        <taxon>Bacillati</taxon>
        <taxon>Actinomycetota</taxon>
        <taxon>Actinomycetes</taxon>
        <taxon>Micrococcales</taxon>
        <taxon>Cellulomonadaceae</taxon>
        <taxon>Cellulomonas</taxon>
    </lineage>
</organism>
<dbReference type="PROSITE" id="PS51379">
    <property type="entry name" value="4FE4S_FER_2"/>
    <property type="match status" value="1"/>
</dbReference>
<dbReference type="Pfam" id="PF14691">
    <property type="entry name" value="Fer4_20"/>
    <property type="match status" value="1"/>
</dbReference>
<keyword evidence="2" id="KW-0560">Oxidoreductase</keyword>
<dbReference type="PRINTS" id="PR00419">
    <property type="entry name" value="ADXRDTASE"/>
</dbReference>
<dbReference type="InterPro" id="IPR023753">
    <property type="entry name" value="FAD/NAD-binding_dom"/>
</dbReference>